<evidence type="ECO:0000256" key="1">
    <source>
        <dbReference type="SAM" id="Phobius"/>
    </source>
</evidence>
<proteinExistence type="predicted"/>
<evidence type="ECO:0000313" key="2">
    <source>
        <dbReference type="EMBL" id="RZC51837.1"/>
    </source>
</evidence>
<keyword evidence="1" id="KW-0472">Membrane</keyword>
<dbReference type="Proteomes" id="UP000316621">
    <property type="component" value="Chromosome 2"/>
</dbReference>
<dbReference type="AlphaFoldDB" id="A0A4Y7IT24"/>
<keyword evidence="1" id="KW-1133">Transmembrane helix</keyword>
<protein>
    <submittedName>
        <fullName evidence="2">Uncharacterized protein</fullName>
    </submittedName>
</protein>
<feature type="transmembrane region" description="Helical" evidence="1">
    <location>
        <begin position="37"/>
        <end position="56"/>
    </location>
</feature>
<reference evidence="2 3" key="1">
    <citation type="journal article" date="2018" name="Science">
        <title>The opium poppy genome and morphinan production.</title>
        <authorList>
            <person name="Guo L."/>
            <person name="Winzer T."/>
            <person name="Yang X."/>
            <person name="Li Y."/>
            <person name="Ning Z."/>
            <person name="He Z."/>
            <person name="Teodor R."/>
            <person name="Lu Y."/>
            <person name="Bowser T.A."/>
            <person name="Graham I.A."/>
            <person name="Ye K."/>
        </authorList>
    </citation>
    <scope>NUCLEOTIDE SEQUENCE [LARGE SCALE GENOMIC DNA]</scope>
    <source>
        <strain evidence="3">cv. HN1</strain>
        <tissue evidence="2">Leaves</tissue>
    </source>
</reference>
<organism evidence="2 3">
    <name type="scientific">Papaver somniferum</name>
    <name type="common">Opium poppy</name>
    <dbReference type="NCBI Taxonomy" id="3469"/>
    <lineage>
        <taxon>Eukaryota</taxon>
        <taxon>Viridiplantae</taxon>
        <taxon>Streptophyta</taxon>
        <taxon>Embryophyta</taxon>
        <taxon>Tracheophyta</taxon>
        <taxon>Spermatophyta</taxon>
        <taxon>Magnoliopsida</taxon>
        <taxon>Ranunculales</taxon>
        <taxon>Papaveraceae</taxon>
        <taxon>Papaveroideae</taxon>
        <taxon>Papaver</taxon>
    </lineage>
</organism>
<sequence>MGTTTISSSSLDLSSSSFFAASPCTSSTFSLDFFKTFLGFLTFFGYSSLSKVTFLLSPLARLPSTIGTTTIIIDVRFQVSK</sequence>
<keyword evidence="1" id="KW-0812">Transmembrane</keyword>
<gene>
    <name evidence="2" type="ORF">C5167_020259</name>
</gene>
<accession>A0A4Y7IT24</accession>
<name>A0A4Y7IT24_PAPSO</name>
<dbReference type="EMBL" id="CM010716">
    <property type="protein sequence ID" value="RZC51837.1"/>
    <property type="molecule type" value="Genomic_DNA"/>
</dbReference>
<dbReference type="Gramene" id="RZC51837">
    <property type="protein sequence ID" value="RZC51837"/>
    <property type="gene ID" value="C5167_020259"/>
</dbReference>
<evidence type="ECO:0000313" key="3">
    <source>
        <dbReference type="Proteomes" id="UP000316621"/>
    </source>
</evidence>
<keyword evidence="3" id="KW-1185">Reference proteome</keyword>